<keyword evidence="4" id="KW-0378">Hydrolase</keyword>
<evidence type="ECO:0000256" key="3">
    <source>
        <dbReference type="ARBA" id="ARBA00022692"/>
    </source>
</evidence>
<dbReference type="Proteomes" id="UP000307510">
    <property type="component" value="Unassembled WGS sequence"/>
</dbReference>
<dbReference type="InterPro" id="IPR022764">
    <property type="entry name" value="Peptidase_S54_rhomboid_dom"/>
</dbReference>
<dbReference type="AlphaFoldDB" id="A0A5R9ABQ0"/>
<evidence type="ECO:0000256" key="6">
    <source>
        <dbReference type="ARBA" id="ARBA00023136"/>
    </source>
</evidence>
<evidence type="ECO:0000256" key="2">
    <source>
        <dbReference type="ARBA" id="ARBA00009045"/>
    </source>
</evidence>
<name>A0A5R9ABQ0_PSENT</name>
<evidence type="ECO:0000256" key="4">
    <source>
        <dbReference type="ARBA" id="ARBA00022801"/>
    </source>
</evidence>
<dbReference type="Gene3D" id="1.20.1540.10">
    <property type="entry name" value="Rhomboid-like"/>
    <property type="match status" value="1"/>
</dbReference>
<dbReference type="SUPFAM" id="SSF144091">
    <property type="entry name" value="Rhomboid-like"/>
    <property type="match status" value="1"/>
</dbReference>
<feature type="transmembrane region" description="Helical" evidence="7">
    <location>
        <begin position="153"/>
        <end position="171"/>
    </location>
</feature>
<feature type="transmembrane region" description="Helical" evidence="7">
    <location>
        <begin position="202"/>
        <end position="223"/>
    </location>
</feature>
<evidence type="ECO:0000259" key="8">
    <source>
        <dbReference type="Pfam" id="PF01694"/>
    </source>
</evidence>
<keyword evidence="9" id="KW-0645">Protease</keyword>
<organism evidence="9 10">
    <name type="scientific">Pseudomonas nitroreducens</name>
    <dbReference type="NCBI Taxonomy" id="46680"/>
    <lineage>
        <taxon>Bacteria</taxon>
        <taxon>Pseudomonadati</taxon>
        <taxon>Pseudomonadota</taxon>
        <taxon>Gammaproteobacteria</taxon>
        <taxon>Pseudomonadales</taxon>
        <taxon>Pseudomonadaceae</taxon>
        <taxon>Pseudomonas</taxon>
    </lineage>
</organism>
<accession>A0A5R9ABQ0</accession>
<comment type="caution">
    <text evidence="9">The sequence shown here is derived from an EMBL/GenBank/DDBJ whole genome shotgun (WGS) entry which is preliminary data.</text>
</comment>
<dbReference type="GO" id="GO:0006508">
    <property type="term" value="P:proteolysis"/>
    <property type="evidence" value="ECO:0007669"/>
    <property type="project" value="UniProtKB-KW"/>
</dbReference>
<comment type="similarity">
    <text evidence="2">Belongs to the peptidase S54 family.</text>
</comment>
<feature type="transmembrane region" description="Helical" evidence="7">
    <location>
        <begin position="269"/>
        <end position="285"/>
    </location>
</feature>
<dbReference type="EMBL" id="VASG01000003">
    <property type="protein sequence ID" value="TLP75216.1"/>
    <property type="molecule type" value="Genomic_DNA"/>
</dbReference>
<evidence type="ECO:0000256" key="1">
    <source>
        <dbReference type="ARBA" id="ARBA00004141"/>
    </source>
</evidence>
<proteinExistence type="inferred from homology"/>
<dbReference type="PANTHER" id="PTHR43731">
    <property type="entry name" value="RHOMBOID PROTEASE"/>
    <property type="match status" value="1"/>
</dbReference>
<dbReference type="InterPro" id="IPR035952">
    <property type="entry name" value="Rhomboid-like_sf"/>
</dbReference>
<reference evidence="9 10" key="1">
    <citation type="submission" date="2019-05" db="EMBL/GenBank/DDBJ databases">
        <authorList>
            <person name="Moore K."/>
            <person name="O'Neill P."/>
            <person name="Farbos A."/>
            <person name="Studholme D.J."/>
        </authorList>
    </citation>
    <scope>NUCLEOTIDE SEQUENCE [LARGE SCALE GENOMIC DNA]</scope>
    <source>
        <strain evidence="9 10">DSM 9128</strain>
    </source>
</reference>
<reference evidence="10" key="2">
    <citation type="submission" date="2019-06" db="EMBL/GenBank/DDBJ databases">
        <title>AzeR, a transcriptional regulator that responds to azelaic acid in Pseudomonas nitroreducens.</title>
        <authorList>
            <person name="Bez C."/>
            <person name="Javvadi S.G."/>
            <person name="Bertani I."/>
            <person name="Devescovi G."/>
            <person name="Studholme D.J."/>
            <person name="Geller A."/>
            <person name="Levy A."/>
            <person name="Venturi V."/>
        </authorList>
    </citation>
    <scope>NUCLEOTIDE SEQUENCE [LARGE SCALE GENOMIC DNA]</scope>
    <source>
        <strain evidence="10">DSM 9128</strain>
    </source>
</reference>
<keyword evidence="5 7" id="KW-1133">Transmembrane helix</keyword>
<evidence type="ECO:0000313" key="10">
    <source>
        <dbReference type="Proteomes" id="UP000307510"/>
    </source>
</evidence>
<keyword evidence="6 7" id="KW-0472">Membrane</keyword>
<sequence>MVIVPAEHPLDWKKPPVITLLLIVLNVLIYFGYQGGDSTRREEAVRIYLEQDLLSHERPLFSASLERRDRLEADQQRALEGLPRQRLAWLVLSDLEFGHELRALPAFQQDAAWQASRLRAEAARDQTSSLRFGFIPERFTVQGLFGSMFLHGSFWHLAGNMVFLFIFGFALEAALGRALYLGLYLFSGLCSGLLWWALDPSWVPGIGASGAISGLMGMYIGVYGLRRIQFFYWLGPLMGYLKAPALWILPLWLGKELFGLVRAADHVNYYAHIGGLVSGFLAVWLPRTLGRMPVDEAYLSKEDPDAPFKRALASLDEQIGRFALDQAAARGPELLRQFPGQPVLVERLYGVAKGRQDRALMSETLKQLFALPPSATADALLRRLAEESAASDAGLLAHPAIQLHLLRKLLQRNESAQALHSWRRLSRSGQLPEPLPGLTLQLAKQMGQKRDLQAVRELSRFLRQHYPDADPTRQLTIYQQHLAP</sequence>
<comment type="subcellular location">
    <subcellularLocation>
        <location evidence="1">Membrane</location>
        <topology evidence="1">Multi-pass membrane protein</topology>
    </subcellularLocation>
</comment>
<gene>
    <name evidence="9" type="ORF">FEA48_13555</name>
</gene>
<protein>
    <submittedName>
        <fullName evidence="9">Rhomboid family intramembrane serine protease</fullName>
    </submittedName>
</protein>
<dbReference type="InterPro" id="IPR050925">
    <property type="entry name" value="Rhomboid_protease_S54"/>
</dbReference>
<feature type="domain" description="Peptidase S54 rhomboid" evidence="8">
    <location>
        <begin position="142"/>
        <end position="285"/>
    </location>
</feature>
<dbReference type="Pfam" id="PF01694">
    <property type="entry name" value="Rhomboid"/>
    <property type="match status" value="1"/>
</dbReference>
<dbReference type="PANTHER" id="PTHR43731:SF14">
    <property type="entry name" value="PRESENILIN-ASSOCIATED RHOMBOID-LIKE PROTEIN, MITOCHONDRIAL"/>
    <property type="match status" value="1"/>
</dbReference>
<evidence type="ECO:0000313" key="9">
    <source>
        <dbReference type="EMBL" id="TLP75216.1"/>
    </source>
</evidence>
<keyword evidence="3 7" id="KW-0812">Transmembrane</keyword>
<feature type="transmembrane region" description="Helical" evidence="7">
    <location>
        <begin position="230"/>
        <end position="249"/>
    </location>
</feature>
<dbReference type="GO" id="GO:0004252">
    <property type="term" value="F:serine-type endopeptidase activity"/>
    <property type="evidence" value="ECO:0007669"/>
    <property type="project" value="InterPro"/>
</dbReference>
<dbReference type="RefSeq" id="WP_138214236.1">
    <property type="nucleotide sequence ID" value="NZ_VASG01000003.1"/>
</dbReference>
<evidence type="ECO:0000256" key="7">
    <source>
        <dbReference type="SAM" id="Phobius"/>
    </source>
</evidence>
<evidence type="ECO:0000256" key="5">
    <source>
        <dbReference type="ARBA" id="ARBA00022989"/>
    </source>
</evidence>
<feature type="transmembrane region" description="Helical" evidence="7">
    <location>
        <begin position="178"/>
        <end position="196"/>
    </location>
</feature>
<dbReference type="GO" id="GO:0016020">
    <property type="term" value="C:membrane"/>
    <property type="evidence" value="ECO:0007669"/>
    <property type="project" value="UniProtKB-SubCell"/>
</dbReference>